<comment type="caution">
    <text evidence="2">The sequence shown here is derived from an EMBL/GenBank/DDBJ whole genome shotgun (WGS) entry which is preliminary data.</text>
</comment>
<evidence type="ECO:0000313" key="2">
    <source>
        <dbReference type="EMBL" id="MED6130729.1"/>
    </source>
</evidence>
<keyword evidence="3" id="KW-1185">Reference proteome</keyword>
<evidence type="ECO:0000256" key="1">
    <source>
        <dbReference type="SAM" id="MobiDB-lite"/>
    </source>
</evidence>
<proteinExistence type="predicted"/>
<accession>A0ABU6S3L1</accession>
<name>A0ABU6S3L1_9FABA</name>
<feature type="compositionally biased region" description="Low complexity" evidence="1">
    <location>
        <begin position="88"/>
        <end position="103"/>
    </location>
</feature>
<feature type="region of interest" description="Disordered" evidence="1">
    <location>
        <begin position="83"/>
        <end position="103"/>
    </location>
</feature>
<dbReference type="Proteomes" id="UP001341840">
    <property type="component" value="Unassembled WGS sequence"/>
</dbReference>
<gene>
    <name evidence="2" type="ORF">PIB30_003305</name>
</gene>
<sequence>MKFADTGASYHVTAEQSNLLQHSDANHGPEQLFVGNGKGVSILNTGSSFLFDKSKNGTKEMLLKGRTSGGLYYFDNLTVPKSGSPAHTTVSNSSPLPTSVSSD</sequence>
<protein>
    <submittedName>
        <fullName evidence="2">Uncharacterized protein</fullName>
    </submittedName>
</protein>
<reference evidence="2 3" key="1">
    <citation type="journal article" date="2023" name="Plants (Basel)">
        <title>Bridging the Gap: Combining Genomics and Transcriptomics Approaches to Understand Stylosanthes scabra, an Orphan Legume from the Brazilian Caatinga.</title>
        <authorList>
            <person name="Ferreira-Neto J.R.C."/>
            <person name="da Silva M.D."/>
            <person name="Binneck E."/>
            <person name="de Melo N.F."/>
            <person name="da Silva R.H."/>
            <person name="de Melo A.L.T.M."/>
            <person name="Pandolfi V."/>
            <person name="Bustamante F.O."/>
            <person name="Brasileiro-Vidal A.C."/>
            <person name="Benko-Iseppon A.M."/>
        </authorList>
    </citation>
    <scope>NUCLEOTIDE SEQUENCE [LARGE SCALE GENOMIC DNA]</scope>
    <source>
        <tissue evidence="2">Leaves</tissue>
    </source>
</reference>
<dbReference type="EMBL" id="JASCZI010060421">
    <property type="protein sequence ID" value="MED6130729.1"/>
    <property type="molecule type" value="Genomic_DNA"/>
</dbReference>
<evidence type="ECO:0000313" key="3">
    <source>
        <dbReference type="Proteomes" id="UP001341840"/>
    </source>
</evidence>
<organism evidence="2 3">
    <name type="scientific">Stylosanthes scabra</name>
    <dbReference type="NCBI Taxonomy" id="79078"/>
    <lineage>
        <taxon>Eukaryota</taxon>
        <taxon>Viridiplantae</taxon>
        <taxon>Streptophyta</taxon>
        <taxon>Embryophyta</taxon>
        <taxon>Tracheophyta</taxon>
        <taxon>Spermatophyta</taxon>
        <taxon>Magnoliopsida</taxon>
        <taxon>eudicotyledons</taxon>
        <taxon>Gunneridae</taxon>
        <taxon>Pentapetalae</taxon>
        <taxon>rosids</taxon>
        <taxon>fabids</taxon>
        <taxon>Fabales</taxon>
        <taxon>Fabaceae</taxon>
        <taxon>Papilionoideae</taxon>
        <taxon>50 kb inversion clade</taxon>
        <taxon>dalbergioids sensu lato</taxon>
        <taxon>Dalbergieae</taxon>
        <taxon>Pterocarpus clade</taxon>
        <taxon>Stylosanthes</taxon>
    </lineage>
</organism>